<dbReference type="Proteomes" id="UP000033220">
    <property type="component" value="Chromosome DSM 122"/>
</dbReference>
<dbReference type="Pfam" id="PF01890">
    <property type="entry name" value="CbiG_C"/>
    <property type="match status" value="1"/>
</dbReference>
<proteinExistence type="predicted"/>
<dbReference type="PATRIC" id="fig|1150469.3.peg.1726"/>
<reference evidence="2 3" key="1">
    <citation type="submission" date="2012-02" db="EMBL/GenBank/DDBJ databases">
        <title>Shotgun genome sequence of Phaeospirillum photometricum DSM 122.</title>
        <authorList>
            <person name="Duquesne K."/>
            <person name="Sturgis J."/>
        </authorList>
    </citation>
    <scope>NUCLEOTIDE SEQUENCE [LARGE SCALE GENOMIC DNA]</scope>
    <source>
        <strain evidence="3">DSM122</strain>
    </source>
</reference>
<dbReference type="GO" id="GO:0009236">
    <property type="term" value="P:cobalamin biosynthetic process"/>
    <property type="evidence" value="ECO:0007669"/>
    <property type="project" value="InterPro"/>
</dbReference>
<dbReference type="InterPro" id="IPR002750">
    <property type="entry name" value="CobE/GbiG_C"/>
</dbReference>
<dbReference type="HOGENOM" id="CLU_087913_1_1_5"/>
<dbReference type="Gene3D" id="3.30.420.180">
    <property type="entry name" value="CobE/GbiG C-terminal domain"/>
    <property type="match status" value="1"/>
</dbReference>
<sequence>MLGVGVATACPAEHLAILAQTTLAEAGLDPTALSALATLAAKGAHPAIRALALAWDRPLLGFAPEILDAQPIQTPSARVQAQIGCRAVAEGAALAGAGPGARLLVPRRSAGLATCALALLEVS</sequence>
<dbReference type="RefSeq" id="WP_014414797.1">
    <property type="nucleotide sequence ID" value="NC_017059.1"/>
</dbReference>
<dbReference type="AlphaFoldDB" id="H6SJJ3"/>
<evidence type="ECO:0000259" key="1">
    <source>
        <dbReference type="Pfam" id="PF01890"/>
    </source>
</evidence>
<dbReference type="PANTHER" id="PTHR37477">
    <property type="entry name" value="COBALT-PRECORRIN-5A HYDROLASE"/>
    <property type="match status" value="1"/>
</dbReference>
<dbReference type="EMBL" id="HE663493">
    <property type="protein sequence ID" value="CCG08158.1"/>
    <property type="molecule type" value="Genomic_DNA"/>
</dbReference>
<evidence type="ECO:0000313" key="3">
    <source>
        <dbReference type="Proteomes" id="UP000033220"/>
    </source>
</evidence>
<dbReference type="STRING" id="1150469.RSPPHO_01532"/>
<dbReference type="SUPFAM" id="SSF159664">
    <property type="entry name" value="CobE/GbiG C-terminal domain-like"/>
    <property type="match status" value="1"/>
</dbReference>
<dbReference type="InterPro" id="IPR036518">
    <property type="entry name" value="CobE/GbiG_C_sf"/>
</dbReference>
<organism evidence="2 3">
    <name type="scientific">Pararhodospirillum photometricum DSM 122</name>
    <dbReference type="NCBI Taxonomy" id="1150469"/>
    <lineage>
        <taxon>Bacteria</taxon>
        <taxon>Pseudomonadati</taxon>
        <taxon>Pseudomonadota</taxon>
        <taxon>Alphaproteobacteria</taxon>
        <taxon>Rhodospirillales</taxon>
        <taxon>Rhodospirillaceae</taxon>
        <taxon>Pararhodospirillum</taxon>
    </lineage>
</organism>
<dbReference type="InterPro" id="IPR052553">
    <property type="entry name" value="CbiG_hydrolase"/>
</dbReference>
<evidence type="ECO:0000313" key="2">
    <source>
        <dbReference type="EMBL" id="CCG08158.1"/>
    </source>
</evidence>
<protein>
    <submittedName>
        <fullName evidence="2">Cobalamin (Vitamin B12) biosynthesis CbiG protein</fullName>
    </submittedName>
</protein>
<dbReference type="PANTHER" id="PTHR37477:SF1">
    <property type="entry name" value="COBALT-PRECORRIN-5A HYDROLASE"/>
    <property type="match status" value="1"/>
</dbReference>
<feature type="domain" description="CobE/GbiG C-terminal" evidence="1">
    <location>
        <begin position="2"/>
        <end position="118"/>
    </location>
</feature>
<keyword evidence="3" id="KW-1185">Reference proteome</keyword>
<name>H6SJJ3_PARPM</name>
<accession>H6SJJ3</accession>
<dbReference type="KEGG" id="rpm:RSPPHO_01532"/>
<gene>
    <name evidence="2" type="ORF">RSPPHO_01532</name>
</gene>